<feature type="compositionally biased region" description="Low complexity" evidence="6">
    <location>
        <begin position="98"/>
        <end position="116"/>
    </location>
</feature>
<dbReference type="Pfam" id="PF07744">
    <property type="entry name" value="SPOC"/>
    <property type="match status" value="1"/>
</dbReference>
<feature type="compositionally biased region" description="Basic and acidic residues" evidence="6">
    <location>
        <begin position="3122"/>
        <end position="3155"/>
    </location>
</feature>
<feature type="compositionally biased region" description="Basic and acidic residues" evidence="6">
    <location>
        <begin position="2892"/>
        <end position="2924"/>
    </location>
</feature>
<dbReference type="Gene3D" id="1.10.472.30">
    <property type="entry name" value="Transcription elongation factor S-II, central domain"/>
    <property type="match status" value="1"/>
</dbReference>
<feature type="compositionally biased region" description="Low complexity" evidence="6">
    <location>
        <begin position="1125"/>
        <end position="1149"/>
    </location>
</feature>
<feature type="compositionally biased region" description="Basic and acidic residues" evidence="6">
    <location>
        <begin position="1766"/>
        <end position="1779"/>
    </location>
</feature>
<dbReference type="InterPro" id="IPR036575">
    <property type="entry name" value="TFIIS_cen_dom_sf"/>
</dbReference>
<evidence type="ECO:0000259" key="8">
    <source>
        <dbReference type="PROSITE" id="PS51321"/>
    </source>
</evidence>
<feature type="region of interest" description="Disordered" evidence="6">
    <location>
        <begin position="891"/>
        <end position="918"/>
    </location>
</feature>
<dbReference type="SMART" id="SM00249">
    <property type="entry name" value="PHD"/>
    <property type="match status" value="1"/>
</dbReference>
<feature type="compositionally biased region" description="Basic and acidic residues" evidence="6">
    <location>
        <begin position="3766"/>
        <end position="3791"/>
    </location>
</feature>
<feature type="compositionally biased region" description="Basic and acidic residues" evidence="6">
    <location>
        <begin position="3307"/>
        <end position="3321"/>
    </location>
</feature>
<feature type="compositionally biased region" description="Basic and acidic residues" evidence="6">
    <location>
        <begin position="2665"/>
        <end position="2683"/>
    </location>
</feature>
<feature type="region of interest" description="Disordered" evidence="6">
    <location>
        <begin position="175"/>
        <end position="205"/>
    </location>
</feature>
<feature type="compositionally biased region" description="Polar residues" evidence="6">
    <location>
        <begin position="1182"/>
        <end position="1200"/>
    </location>
</feature>
<feature type="region of interest" description="Disordered" evidence="6">
    <location>
        <begin position="1073"/>
        <end position="1202"/>
    </location>
</feature>
<evidence type="ECO:0000256" key="5">
    <source>
        <dbReference type="SAM" id="Coils"/>
    </source>
</evidence>
<feature type="region of interest" description="Disordered" evidence="6">
    <location>
        <begin position="1006"/>
        <end position="1053"/>
    </location>
</feature>
<dbReference type="InterPro" id="IPR001965">
    <property type="entry name" value="Znf_PHD"/>
</dbReference>
<dbReference type="CDD" id="cd15552">
    <property type="entry name" value="PHD_PHF3_like"/>
    <property type="match status" value="1"/>
</dbReference>
<sequence length="4039" mass="439614">MDPMEDNDIINDYHYEEQPEEAGSSVRPTMSQVKKSWGFRRTTIAKREFLDEVGDLTTSPQSVRRVRGRRSNPTPQPSPETQRVSRGTRSVIDDLEWSAPSSPVSEESKPVSEASAGGSLDPSSWQDCGSAFHTAFSLLGGGEGLSLDMSDTLAIPDILEVTDSLEASPPQLIEETEVPDDNESTDEMEISQPVAPDNVAGGENDDVVLISSQEEDSDYMSLMQMKEQIASKGRQGDTRGRGGRGGRGKARGRGRGRGRGKGRGRGRGRGRSKAVQSRIIDEEDNDNELVVVNPADQMLQQFQDEDKENDPQDPAEIVISSANSDITLSPTQQSSSDCIIIDTDLDHITDMTSGQYADAPEEEEMEEKKEYTDVEEFSRILDADGSDSNALYCICRQKQDKRFMICCDICQDWFHGDCVGISATQGRKMEKEGQEYVCPPCTTRKQIQLQPEPELSFPECLMLSPPSEEQEEQKELKETLSAVEEQQQQEKEKEKEDAAPVMMAKLEPDAEMETGSSLPLCMGPKCSKQALQDSVYCGNDCILQHAALTMKTLCVPKVPQLRGRPQRKAATAKPNPTGQRSGRMSKRLAVNAEEPEEEDVKEDDGGQEEAVSHLACDPSLTEVQATSIPSSKFYTASIKDNEQVEADSEVATSIKPPADETSTDVAPSSQPAAETPSTQSHSEEQAKQPITSAVPQQQSAYSDPSILPNPTKTSVPPAPQSPSTSAPRHHETGALMVTKTAYVIPKKHPAPQAPSSHLSASTSGQKPSSAPTLMNETRNLLVPPAPSAPPSSRPSQPNTQVRQSIQRSLISILLKRVCDCEDLEMSESDIAKLVSSIEMEMFDIFRNTDSKYMNKYRTIMFNLKDPKNKGLLYRVVRGEISPFRLARMSQKDMQATKASEPSAKETTEVKNAAAKATSLPQKPEAVKVDLPSLNPTRPARSTFAFQEQKKHLPALAPKTRTSQPNQGSAVPDILSCMLKDTTSEHKAHLFDLKCKICTGQMLAGEDEEPAKKKPKISETRDKYERSWRKCAGDDSPLRAPPDSPDMDSPTSLMDYSPRLIIDAPALTIVESPASPIMDSPASPVMESPASPTPDTPKTTTQKRSYTPVVIPAVSTVTITRRDPRTAANRSSSSRGTSSPSNTTNNQSVSYSIRQETTSASPSAPTYLGPPTKPLPKSILMKPSSSADPRLYGTSSRTVISESPADGETSQFLAKHEIVWKGFLNMLSVAKFVTKGYMVSGTAENLKADLPDTIQIAGRILPQTVWDYVAKLKTSVTKELCVIRFHPATEEEEVAYVSLFSYFNSRGRYGVVANGSRSIKDVYLVPLSAKESIPTILQPLDGPGFEKNRPNLLLGLAVIQKTKRPGSLPQEIEEKRPKVNMSKDPMWIPKPPVLYGSDKLEIFQPYDPETPANTSPPGSPLCPGSPSGLSSSGSVALPSCYNSFRTNPPFSTSAAVAATQSTSESDKNATAASSNKSPLQTILKSLFGNKQTDSVVSSDVQSSTATVHVKKVPVFSKVSRSMVDPIVQQYGQKSKVKKIEEENDFDRPYDPEEEYDSAMGYGMVAPQNIEKMKTEGPAVSGCVDDDVAYDPEDDTIFADMQREIAVTKPPAQTQTSGTPSCQTPISTQIKTPTPNSTAVQSSTQAVIMQNIPTGTVVVSAATLTEQQRMLEDLNRQIEEQKQQLKEQEEALRQQREAVGIFMARFSVSDSLMSPPQKALPLSQLSESTDKTSNLTETEDSSNVDSQTVKQDTTATPNVEIDAETVTEQDKTQADVKESDKYSSAGEIEDSDVAYDPEDESLFDVFQDDVFQGGSIKTRDLSLSRIGHSASHKGSPLSSHHSRKRRLSPKRRSHHERSRHGSPSKRSQRRSPSHSRRHREKDRHRKSERDRSRHRARDQSDRQGRQCKEHTPRQHSHGRRRSPCSPRKTDSGSISPKWNRDPSPQVLEISKPLTVLCNAPDSLDSIDGTFLESNQSSSSSVTIKSYPPVGHQLKSHLVKSVDEGFSPSSHELLHNFKLNTLKDPKSQEPQNTSVSGDTDSGSSNQVNIPSQLETLFSKFEIPVPLRETDPPIRDSPQSPDPEPQFVKPIRTEKRGPKIEEIRDPQTLTSVSMPHDKVESICLPIGGQATMSKILWPTGRGALVLEGQGVKDEVIKEADKQIEMGHPGLKHPKILGQGEGDSIRAIGSDIQASGTEKDPVTKQPGPGHIEPQIDLRVTETGFPGPNRRGPDMQGKGTTIWGPGSHTQHVSSMQGLNLELTAPAPDMMHSETEVSGQMLVPAVINSCGEGSDLQNKSRDLFIKGPSSHITEADIRGTREPLFAHERWGPQKGRNVPMRGPGPNINYESGGSNIPFFGEDSGPREPFKKTNLGMTAGKSVHGTDMKESETICELRRPNMTQRGSYMRPSQDIGSMGGSDTRGDGMLNIKTPDWSGPGPVAGPDIRGQTSQNIGLGLHMRGIDCGDPGTVIRDDCRGTDMRGSGPLREGPFIQDEWRVPPPNSRGPHLENQVPNRRGVGDLDFRGPASEMSCGLIEDIRPDRKRLVGPNFMAPGGPEFVRPGLEMNDQDRMGHGPNRREPGGPDVRGPGPVSRGLSMEGPGPDRRGPRGPDFRGPGHEKRGPAMEGPGSDRGVPRGPVYRGEGPESRGSSIEGPEPDRRGPGGPDFQGPGTERRGPAMEGPWPDRRRPGGPDFKGPGPESRGPAMEGPWPDRRRPGGPDFKGPGSEIRGLAIEGHGPERRGPEGPDFKGSAPERRGKAMEGPGPEKRGPEGPDYRVPGPERSGQAMEGPGPERRGPEGPDFKGPAPERRGQAMEGPGPDRRGPGGPDFQGPGTERRGPAMEGPWPDRRRPGGPDFKGPGPESRGPAMDGPWPERRGPGGPDFRGQGSEIRGLAIEGPGPERRGPEGPDFKGPAPERRGQAMEGPGPDRRGPGGPDFQGPGTERRGPAMDGPWPDRRGPGGPDFKGPGPESKGPAMDGPWHDRRGPGGPDFRGPGPESRGPATEGPGPDRREPRGPDYRVPGPERSGRAFDGPGPDWKGPGGPDFRGPGAERRGPAMEDPGPDRRGPGGPDFIDLGTGKRSQAMDALRPDRGPGCPDFRGPRPESRDFSMEGNGSDRRGPGGPVFGGPRPERRSLSMERFGPDRRGTSGQDFREPEPERKGPAMEGPGPDMRVSGGQDFKGPGPEIRSLSMEGPGRDRRGPQGQNFRVPWSECRDFSMEGPGPDRRGTRGPGFREPGPERRSLSMEAPGPGRRGPGGPDFSGPGSNIRGLGITGLGPYTGESEVPDFSGPGIEGPGPRVRGQEVVPDGPHFRRPGSERRSSSLERPGPDIRGPGSPDFSEPGLLTRNQAMEGSGPDMRGPGAPNNRGQQGFGMEGPDFNRTMSDGPDMRKPGHSDPNKESPRPERREGQHFRGRGPNRRLPETEENSDSRDFPGGQHFRAPELERRPSDIVGPGSDRRNPHSRGVRPERNVMEVQGLNSPCPRGLDFKGPDIECPGPERQGPGDSGFKEPGLEKRSTDFEGQGPDWRRPGSHDFRDPGIRHRSPKREGMRQRRDGWGEADYGGSEPIQEPISRNVRGSRPIRGNIRGHGPDMRSFRGSAPDMRGPDRVEQWSDRRGPNMEAVGNEIECSGDDWNRHDNRGPGPNQGPVEHAQAHTRQGPRRGWSGPESIGPRPIQERQNMPFPGPLRGPGDDGPGYRGPDPVEGDPDMKCLGPSRGGRGRREPDRGFGPNRRRPGPFFSRQRDTENSGQGHDIRDPGMREPGSDMRWGQDMGDDCRKPDFRGIKRGRNMEGPETDGRFSDCGGLGSERQVDMEKPGTDRQGFQHDFRREMRGPDMRRIGHGNTNREPAPGSSDVRPGRWPTETEGPGSDRRGPGIMGPGLDLRGSKPPINIDMQGSDIRGTSPHFNSLHPSTRSQGPSDPHSESNIGATKNSGGQPHRVALLPTPTGLVRFPNRIINHPDVFSLNQKQMGSPTERECRPVVRPLTQEKELVKGPSQEQEKGPACKISKTEDASTGVRDDKMEVGNEKKQCPAKLDRLKALTPQDSK</sequence>
<dbReference type="PANTHER" id="PTHR11477:SF13">
    <property type="entry name" value="DEATH-INDUCER OBLITERATOR 1"/>
    <property type="match status" value="1"/>
</dbReference>
<dbReference type="SUPFAM" id="SSF46942">
    <property type="entry name" value="Elongation factor TFIIS domain 2"/>
    <property type="match status" value="1"/>
</dbReference>
<feature type="compositionally biased region" description="Polar residues" evidence="6">
    <location>
        <begin position="1741"/>
        <end position="1755"/>
    </location>
</feature>
<feature type="compositionally biased region" description="Basic and acidic residues" evidence="6">
    <location>
        <begin position="3432"/>
        <end position="3441"/>
    </location>
</feature>
<feature type="compositionally biased region" description="Basic and acidic residues" evidence="6">
    <location>
        <begin position="1009"/>
        <end position="1036"/>
    </location>
</feature>
<dbReference type="Gene3D" id="3.30.40.10">
    <property type="entry name" value="Zinc/RING finger domain, C3HC4 (zinc finger)"/>
    <property type="match status" value="1"/>
</dbReference>
<feature type="compositionally biased region" description="Low complexity" evidence="6">
    <location>
        <begin position="2029"/>
        <end position="2042"/>
    </location>
</feature>
<evidence type="ECO:0000256" key="3">
    <source>
        <dbReference type="ARBA" id="ARBA00022833"/>
    </source>
</evidence>
<feature type="compositionally biased region" description="Basic and acidic residues" evidence="6">
    <location>
        <begin position="3448"/>
        <end position="3464"/>
    </location>
</feature>
<feature type="compositionally biased region" description="Polar residues" evidence="6">
    <location>
        <begin position="753"/>
        <end position="778"/>
    </location>
</feature>
<feature type="region of interest" description="Disordered" evidence="6">
    <location>
        <begin position="2219"/>
        <end position="2247"/>
    </location>
</feature>
<feature type="compositionally biased region" description="Basic and acidic residues" evidence="6">
    <location>
        <begin position="3733"/>
        <end position="3756"/>
    </location>
</feature>
<feature type="compositionally biased region" description="Acidic residues" evidence="6">
    <location>
        <begin position="175"/>
        <end position="189"/>
    </location>
</feature>
<proteinExistence type="predicted"/>
<reference evidence="10" key="1">
    <citation type="submission" date="2025-08" db="UniProtKB">
        <authorList>
            <consortium name="RefSeq"/>
        </authorList>
    </citation>
    <scope>IDENTIFICATION</scope>
</reference>
<feature type="compositionally biased region" description="Basic and acidic residues" evidence="6">
    <location>
        <begin position="3499"/>
        <end position="3511"/>
    </location>
</feature>
<feature type="compositionally biased region" description="Low complexity" evidence="6">
    <location>
        <begin position="2576"/>
        <end position="2588"/>
    </location>
</feature>
<accession>A0A6P8TRM1</accession>
<feature type="region of interest" description="Disordered" evidence="6">
    <location>
        <begin position="2063"/>
        <end position="2097"/>
    </location>
</feature>
<dbReference type="RefSeq" id="XP_034066828.1">
    <property type="nucleotide sequence ID" value="XM_034210937.1"/>
</dbReference>
<dbReference type="Pfam" id="PF00628">
    <property type="entry name" value="PHD"/>
    <property type="match status" value="1"/>
</dbReference>
<feature type="region of interest" description="Disordered" evidence="6">
    <location>
        <begin position="559"/>
        <end position="618"/>
    </location>
</feature>
<dbReference type="PROSITE" id="PS51321">
    <property type="entry name" value="TFIIS_CENTRAL"/>
    <property type="match status" value="1"/>
</dbReference>
<feature type="compositionally biased region" description="Basic residues" evidence="6">
    <location>
        <begin position="241"/>
        <end position="272"/>
    </location>
</feature>
<feature type="region of interest" description="Disordered" evidence="6">
    <location>
        <begin position="2018"/>
        <end position="2044"/>
    </location>
</feature>
<feature type="coiled-coil region" evidence="5">
    <location>
        <begin position="469"/>
        <end position="497"/>
    </location>
</feature>
<feature type="compositionally biased region" description="Basic and acidic residues" evidence="6">
    <location>
        <begin position="3092"/>
        <end position="3112"/>
    </location>
</feature>
<feature type="region of interest" description="Disordered" evidence="6">
    <location>
        <begin position="1454"/>
        <end position="1474"/>
    </location>
</feature>
<feature type="compositionally biased region" description="Basic and acidic residues" evidence="6">
    <location>
        <begin position="2827"/>
        <end position="2845"/>
    </location>
</feature>
<feature type="compositionally biased region" description="Acidic residues" evidence="6">
    <location>
        <begin position="1785"/>
        <end position="1798"/>
    </location>
</feature>
<evidence type="ECO:0000256" key="4">
    <source>
        <dbReference type="PROSITE-ProRule" id="PRU00146"/>
    </source>
</evidence>
<dbReference type="InterPro" id="IPR011011">
    <property type="entry name" value="Znf_FYVE_PHD"/>
</dbReference>
<feature type="compositionally biased region" description="Basic residues" evidence="6">
    <location>
        <begin position="1838"/>
        <end position="1882"/>
    </location>
</feature>
<dbReference type="GO" id="GO:0008270">
    <property type="term" value="F:zinc ion binding"/>
    <property type="evidence" value="ECO:0007669"/>
    <property type="project" value="UniProtKB-KW"/>
</dbReference>
<feature type="region of interest" description="Disordered" evidence="6">
    <location>
        <begin position="1813"/>
        <end position="1944"/>
    </location>
</feature>
<feature type="domain" description="TFIIS central" evidence="8">
    <location>
        <begin position="801"/>
        <end position="921"/>
    </location>
</feature>
<feature type="compositionally biased region" description="Basic and acidic residues" evidence="6">
    <location>
        <begin position="3596"/>
        <end position="3610"/>
    </location>
</feature>
<dbReference type="PROSITE" id="PS50016">
    <property type="entry name" value="ZF_PHD_2"/>
    <property type="match status" value="1"/>
</dbReference>
<evidence type="ECO:0000256" key="2">
    <source>
        <dbReference type="ARBA" id="ARBA00022771"/>
    </source>
</evidence>
<dbReference type="OrthoDB" id="1884872at2759"/>
<dbReference type="GeneID" id="117542994"/>
<dbReference type="PROSITE" id="PS01359">
    <property type="entry name" value="ZF_PHD_1"/>
    <property type="match status" value="1"/>
</dbReference>
<feature type="compositionally biased region" description="Pro residues" evidence="6">
    <location>
        <begin position="783"/>
        <end position="792"/>
    </location>
</feature>
<dbReference type="InParanoid" id="A0A6P8TRM1"/>
<evidence type="ECO:0000256" key="6">
    <source>
        <dbReference type="SAM" id="MobiDB-lite"/>
    </source>
</evidence>
<dbReference type="InterPro" id="IPR012921">
    <property type="entry name" value="SPOC_C"/>
</dbReference>
<keyword evidence="1" id="KW-0479">Metal-binding</keyword>
<feature type="compositionally biased region" description="Basic and acidic residues" evidence="6">
    <location>
        <begin position="2729"/>
        <end position="2767"/>
    </location>
</feature>
<dbReference type="Proteomes" id="UP000515161">
    <property type="component" value="Unplaced"/>
</dbReference>
<feature type="compositionally biased region" description="Polar residues" evidence="6">
    <location>
        <begin position="1721"/>
        <end position="1734"/>
    </location>
</feature>
<feature type="domain" description="PHD-type" evidence="7">
    <location>
        <begin position="390"/>
        <end position="444"/>
    </location>
</feature>
<feature type="region of interest" description="Disordered" evidence="6">
    <location>
        <begin position="1710"/>
        <end position="1798"/>
    </location>
</feature>
<keyword evidence="5" id="KW-0175">Coiled coil</keyword>
<evidence type="ECO:0000313" key="9">
    <source>
        <dbReference type="Proteomes" id="UP000515161"/>
    </source>
</evidence>
<dbReference type="GO" id="GO:0006351">
    <property type="term" value="P:DNA-templated transcription"/>
    <property type="evidence" value="ECO:0007669"/>
    <property type="project" value="InterPro"/>
</dbReference>
<feature type="compositionally biased region" description="Basic and acidic residues" evidence="6">
    <location>
        <begin position="3000"/>
        <end position="3010"/>
    </location>
</feature>
<name>A0A6P8TRM1_GYMAC</name>
<feature type="compositionally biased region" description="Polar residues" evidence="6">
    <location>
        <begin position="663"/>
        <end position="680"/>
    </location>
</feature>
<keyword evidence="2 4" id="KW-0863">Zinc-finger</keyword>
<feature type="region of interest" description="Disordered" evidence="6">
    <location>
        <begin position="1"/>
        <end position="38"/>
    </location>
</feature>
<keyword evidence="9" id="KW-1185">Reference proteome</keyword>
<feature type="compositionally biased region" description="Polar residues" evidence="6">
    <location>
        <begin position="1609"/>
        <end position="1634"/>
    </location>
</feature>
<feature type="compositionally biased region" description="Basic and acidic residues" evidence="6">
    <location>
        <begin position="3977"/>
        <end position="4031"/>
    </location>
</feature>
<feature type="compositionally biased region" description="Basic residues" evidence="6">
    <location>
        <begin position="1911"/>
        <end position="1920"/>
    </location>
</feature>
<feature type="region of interest" description="Disordered" evidence="6">
    <location>
        <begin position="2540"/>
        <end position="3934"/>
    </location>
</feature>
<feature type="compositionally biased region" description="Polar residues" evidence="6">
    <location>
        <begin position="1150"/>
        <end position="1163"/>
    </location>
</feature>
<feature type="compositionally biased region" description="Basic and acidic residues" evidence="6">
    <location>
        <begin position="3518"/>
        <end position="3549"/>
    </location>
</feature>
<feature type="compositionally biased region" description="Basic and acidic residues" evidence="6">
    <location>
        <begin position="3379"/>
        <end position="3403"/>
    </location>
</feature>
<gene>
    <name evidence="10" type="primary">si:ch73-181d5.4</name>
</gene>
<feature type="region of interest" description="Disordered" evidence="6">
    <location>
        <begin position="3977"/>
        <end position="4039"/>
    </location>
</feature>
<dbReference type="KEGG" id="gacu:117542994"/>
<feature type="region of interest" description="Disordered" evidence="6">
    <location>
        <begin position="642"/>
        <end position="730"/>
    </location>
</feature>
<feature type="compositionally biased region" description="Basic and acidic residues" evidence="6">
    <location>
        <begin position="1883"/>
        <end position="1910"/>
    </location>
</feature>
<evidence type="ECO:0000259" key="7">
    <source>
        <dbReference type="PROSITE" id="PS50016"/>
    </source>
</evidence>
<protein>
    <submittedName>
        <fullName evidence="10">Uncharacterized protein si:ch73-181d5.4</fullName>
    </submittedName>
</protein>
<dbReference type="GO" id="GO:0005634">
    <property type="term" value="C:nucleus"/>
    <property type="evidence" value="ECO:0007669"/>
    <property type="project" value="TreeGrafter"/>
</dbReference>
<feature type="compositionally biased region" description="Basic and acidic residues" evidence="6">
    <location>
        <begin position="2595"/>
        <end position="2616"/>
    </location>
</feature>
<dbReference type="InterPro" id="IPR003618">
    <property type="entry name" value="TFIIS_cen_dom"/>
</dbReference>
<evidence type="ECO:0000313" key="10">
    <source>
        <dbReference type="RefSeq" id="XP_034066828.1"/>
    </source>
</evidence>
<feature type="compositionally biased region" description="Basic and acidic residues" evidence="6">
    <location>
        <begin position="2784"/>
        <end position="2816"/>
    </location>
</feature>
<feature type="compositionally biased region" description="Basic and acidic residues" evidence="6">
    <location>
        <begin position="2935"/>
        <end position="2951"/>
    </location>
</feature>
<feature type="compositionally biased region" description="Basic and acidic residues" evidence="6">
    <location>
        <begin position="2087"/>
        <end position="2097"/>
    </location>
</feature>
<feature type="compositionally biased region" description="Basic and acidic residues" evidence="6">
    <location>
        <begin position="3205"/>
        <end position="3220"/>
    </location>
</feature>
<dbReference type="Pfam" id="PF07500">
    <property type="entry name" value="TFIIS_M"/>
    <property type="match status" value="1"/>
</dbReference>
<dbReference type="PANTHER" id="PTHR11477">
    <property type="entry name" value="TRANSCRIPTION FACTOR S-II ZINC FINGER DOMAIN-CONTAINING PROTEIN"/>
    <property type="match status" value="1"/>
</dbReference>
<feature type="region of interest" description="Disordered" evidence="6">
    <location>
        <begin position="1403"/>
        <end position="1428"/>
    </location>
</feature>
<feature type="compositionally biased region" description="Basic and acidic residues" evidence="6">
    <location>
        <begin position="3801"/>
        <end position="3830"/>
    </location>
</feature>
<feature type="compositionally biased region" description="Acidic residues" evidence="6">
    <location>
        <begin position="593"/>
        <end position="607"/>
    </location>
</feature>
<dbReference type="SMART" id="SM00510">
    <property type="entry name" value="TFS2M"/>
    <property type="match status" value="1"/>
</dbReference>
<feature type="region of interest" description="Disordered" evidence="6">
    <location>
        <begin position="747"/>
        <end position="803"/>
    </location>
</feature>
<dbReference type="InterPro" id="IPR013083">
    <property type="entry name" value="Znf_RING/FYVE/PHD"/>
</dbReference>
<dbReference type="InterPro" id="IPR019786">
    <property type="entry name" value="Zinc_finger_PHD-type_CS"/>
</dbReference>
<feature type="compositionally biased region" description="Basic and acidic residues" evidence="6">
    <location>
        <begin position="3042"/>
        <end position="3059"/>
    </location>
</feature>
<feature type="compositionally biased region" description="Polar residues" evidence="6">
    <location>
        <begin position="79"/>
        <end position="88"/>
    </location>
</feature>
<feature type="region of interest" description="Disordered" evidence="6">
    <location>
        <begin position="2470"/>
        <end position="2519"/>
    </location>
</feature>
<feature type="compositionally biased region" description="Polar residues" evidence="6">
    <location>
        <begin position="688"/>
        <end position="712"/>
    </location>
</feature>
<keyword evidence="3" id="KW-0862">Zinc</keyword>
<feature type="compositionally biased region" description="Polar residues" evidence="6">
    <location>
        <begin position="3896"/>
        <end position="3927"/>
    </location>
</feature>
<feature type="compositionally biased region" description="Basic and acidic residues" evidence="6">
    <location>
        <begin position="2561"/>
        <end position="2575"/>
    </location>
</feature>
<feature type="compositionally biased region" description="Basic and acidic residues" evidence="6">
    <location>
        <begin position="3412"/>
        <end position="3424"/>
    </location>
</feature>
<dbReference type="SUPFAM" id="SSF57903">
    <property type="entry name" value="FYVE/PHD zinc finger"/>
    <property type="match status" value="1"/>
</dbReference>
<feature type="region of interest" description="Disordered" evidence="6">
    <location>
        <begin position="228"/>
        <end position="282"/>
    </location>
</feature>
<evidence type="ECO:0000256" key="1">
    <source>
        <dbReference type="ARBA" id="ARBA00022723"/>
    </source>
</evidence>
<feature type="coiled-coil region" evidence="5">
    <location>
        <begin position="1659"/>
        <end position="1696"/>
    </location>
</feature>
<feature type="region of interest" description="Disordered" evidence="6">
    <location>
        <begin position="1607"/>
        <end position="1634"/>
    </location>
</feature>
<organism evidence="9 10">
    <name type="scientific">Gymnodraco acuticeps</name>
    <name type="common">Antarctic dragonfish</name>
    <dbReference type="NCBI Taxonomy" id="8218"/>
    <lineage>
        <taxon>Eukaryota</taxon>
        <taxon>Metazoa</taxon>
        <taxon>Chordata</taxon>
        <taxon>Craniata</taxon>
        <taxon>Vertebrata</taxon>
        <taxon>Euteleostomi</taxon>
        <taxon>Actinopterygii</taxon>
        <taxon>Neopterygii</taxon>
        <taxon>Teleostei</taxon>
        <taxon>Neoteleostei</taxon>
        <taxon>Acanthomorphata</taxon>
        <taxon>Eupercaria</taxon>
        <taxon>Perciformes</taxon>
        <taxon>Notothenioidei</taxon>
        <taxon>Bathydraconidae</taxon>
        <taxon>Gymnodraco</taxon>
    </lineage>
</organism>
<feature type="region of interest" description="Disordered" evidence="6">
    <location>
        <begin position="52"/>
        <end position="126"/>
    </location>
</feature>
<dbReference type="InterPro" id="IPR019787">
    <property type="entry name" value="Znf_PHD-finger"/>
</dbReference>